<evidence type="ECO:0000256" key="5">
    <source>
        <dbReference type="ARBA" id="ARBA00022759"/>
    </source>
</evidence>
<evidence type="ECO:0000313" key="11">
    <source>
        <dbReference type="EMBL" id="GAB1251183.1"/>
    </source>
</evidence>
<feature type="binding site" evidence="8">
    <location>
        <position position="133"/>
    </location>
    <ligand>
        <name>Mg(2+)</name>
        <dbReference type="ChEBI" id="CHEBI:18420"/>
    </ligand>
</feature>
<dbReference type="PROSITE" id="PS00517">
    <property type="entry name" value="RNASE_3_1"/>
    <property type="match status" value="1"/>
</dbReference>
<feature type="active site" evidence="8">
    <location>
        <position position="66"/>
    </location>
</feature>
<dbReference type="SMART" id="SM00358">
    <property type="entry name" value="DSRM"/>
    <property type="match status" value="1"/>
</dbReference>
<keyword evidence="5 8" id="KW-0255">Endonuclease</keyword>
<sequence>MKLFTFKKKDTPPRTVVPDRKQLTRILGFAPRNVGIYCLAFIDPALHDANDPERIHTNDRLEFLGDSLLGTVVANWLYHQYPNLSVGKLAAEKSSIVSRTVSNIVAKELGIDSLLLCKPNSPLNKDSAGNALEALIGAIYLDRGGSYVERFILKKVLPIYNRIANENSAIVVNYKGEVQIWADRRNLTLHYTTEKAHKGFTSVLYIESKAIAKGFGRTKKDAEQDAARLAAGQLKGVLTK</sequence>
<dbReference type="InterPro" id="IPR014720">
    <property type="entry name" value="dsRBD_dom"/>
</dbReference>
<comment type="catalytic activity">
    <reaction evidence="1 8">
        <text>Endonucleolytic cleavage to 5'-phosphomonoester.</text>
        <dbReference type="EC" id="3.1.26.3"/>
    </reaction>
</comment>
<dbReference type="HAMAP" id="MF_00104">
    <property type="entry name" value="RNase_III"/>
    <property type="match status" value="1"/>
</dbReference>
<dbReference type="CDD" id="cd00593">
    <property type="entry name" value="RIBOc"/>
    <property type="match status" value="1"/>
</dbReference>
<keyword evidence="6 8" id="KW-0378">Hydrolase</keyword>
<keyword evidence="4 8" id="KW-0540">Nuclease</keyword>
<reference evidence="11 12" key="1">
    <citation type="journal article" date="2025" name="Int. J. Syst. Evol. Microbiol.">
        <title>Desulfovibrio falkowii sp. nov., Porphyromonas miyakawae sp. nov., Mediterraneibacter flintii sp. nov. and Owariibacterium komagatae gen. nov., sp. nov., isolated from human faeces.</title>
        <authorList>
            <person name="Hamaguchi T."/>
            <person name="Ohara M."/>
            <person name="Hisatomi A."/>
            <person name="Sekiguchi K."/>
            <person name="Takeda J.I."/>
            <person name="Ueyama J."/>
            <person name="Ito M."/>
            <person name="Nishiwaki H."/>
            <person name="Ogi T."/>
            <person name="Hirayama M."/>
            <person name="Ohkuma M."/>
            <person name="Sakamoto M."/>
            <person name="Ohno K."/>
        </authorList>
    </citation>
    <scope>NUCLEOTIDE SEQUENCE [LARGE SCALE GENOMIC DNA]</scope>
    <source>
        <strain evidence="11 12">13CB11C</strain>
    </source>
</reference>
<comment type="caution">
    <text evidence="11">The sequence shown here is derived from an EMBL/GenBank/DDBJ whole genome shotgun (WGS) entry which is preliminary data.</text>
</comment>
<comment type="cofactor">
    <cofactor evidence="8">
        <name>Mg(2+)</name>
        <dbReference type="ChEBI" id="CHEBI:18420"/>
    </cofactor>
</comment>
<evidence type="ECO:0000256" key="1">
    <source>
        <dbReference type="ARBA" id="ARBA00000109"/>
    </source>
</evidence>
<dbReference type="SUPFAM" id="SSF69065">
    <property type="entry name" value="RNase III domain-like"/>
    <property type="match status" value="1"/>
</dbReference>
<feature type="binding site" evidence="8">
    <location>
        <position position="62"/>
    </location>
    <ligand>
        <name>Mg(2+)</name>
        <dbReference type="ChEBI" id="CHEBI:18420"/>
    </ligand>
</feature>
<dbReference type="InterPro" id="IPR011907">
    <property type="entry name" value="RNase_III"/>
</dbReference>
<comment type="function">
    <text evidence="8">Digests double-stranded RNA. Involved in the processing of primary rRNA transcript to yield the immediate precursors to the large and small rRNAs (23S and 16S). Processes some mRNAs, and tRNAs when they are encoded in the rRNA operon. Processes pre-crRNA and tracrRNA of type II CRISPR loci if present in the organism.</text>
</comment>
<organism evidence="11 12">
    <name type="scientific">Porphyromonas miyakawae</name>
    <dbReference type="NCBI Taxonomy" id="3137470"/>
    <lineage>
        <taxon>Bacteria</taxon>
        <taxon>Pseudomonadati</taxon>
        <taxon>Bacteroidota</taxon>
        <taxon>Bacteroidia</taxon>
        <taxon>Bacteroidales</taxon>
        <taxon>Porphyromonadaceae</taxon>
        <taxon>Porphyromonas</taxon>
    </lineage>
</organism>
<name>A0ABQ0E0E7_9PORP</name>
<keyword evidence="8" id="KW-0819">tRNA processing</keyword>
<evidence type="ECO:0000259" key="9">
    <source>
        <dbReference type="PROSITE" id="PS50137"/>
    </source>
</evidence>
<evidence type="ECO:0000313" key="12">
    <source>
        <dbReference type="Proteomes" id="UP001628220"/>
    </source>
</evidence>
<keyword evidence="12" id="KW-1185">Reference proteome</keyword>
<feature type="binding site" evidence="8">
    <location>
        <position position="130"/>
    </location>
    <ligand>
        <name>Mg(2+)</name>
        <dbReference type="ChEBI" id="CHEBI:18420"/>
    </ligand>
</feature>
<keyword evidence="8" id="KW-0479">Metal-binding</keyword>
<comment type="similarity">
    <text evidence="2">Belongs to the ribonuclease III family.</text>
</comment>
<dbReference type="SMART" id="SM00535">
    <property type="entry name" value="RIBOc"/>
    <property type="match status" value="1"/>
</dbReference>
<evidence type="ECO:0000256" key="8">
    <source>
        <dbReference type="HAMAP-Rule" id="MF_00104"/>
    </source>
</evidence>
<dbReference type="Gene3D" id="3.30.160.20">
    <property type="match status" value="1"/>
</dbReference>
<keyword evidence="8" id="KW-0698">rRNA processing</keyword>
<gene>
    <name evidence="8 11" type="primary">rnc</name>
    <name evidence="11" type="ORF">Tsumi_02870</name>
</gene>
<dbReference type="PANTHER" id="PTHR11207">
    <property type="entry name" value="RIBONUCLEASE III"/>
    <property type="match status" value="1"/>
</dbReference>
<evidence type="ECO:0000256" key="7">
    <source>
        <dbReference type="ARBA" id="ARBA00022884"/>
    </source>
</evidence>
<dbReference type="EMBL" id="BAAFSF010000001">
    <property type="protein sequence ID" value="GAB1251183.1"/>
    <property type="molecule type" value="Genomic_DNA"/>
</dbReference>
<accession>A0ABQ0E0E7</accession>
<keyword evidence="7 8" id="KW-0694">RNA-binding</keyword>
<dbReference type="InterPro" id="IPR000999">
    <property type="entry name" value="RNase_III_dom"/>
</dbReference>
<dbReference type="InterPro" id="IPR036389">
    <property type="entry name" value="RNase_III_sf"/>
</dbReference>
<comment type="subcellular location">
    <subcellularLocation>
        <location evidence="8">Cytoplasm</location>
    </subcellularLocation>
</comment>
<dbReference type="RefSeq" id="WP_411914996.1">
    <property type="nucleotide sequence ID" value="NZ_BAAFSF010000001.1"/>
</dbReference>
<evidence type="ECO:0000256" key="3">
    <source>
        <dbReference type="ARBA" id="ARBA00022664"/>
    </source>
</evidence>
<dbReference type="Proteomes" id="UP001628220">
    <property type="component" value="Unassembled WGS sequence"/>
</dbReference>
<keyword evidence="8" id="KW-0460">Magnesium</keyword>
<evidence type="ECO:0000256" key="6">
    <source>
        <dbReference type="ARBA" id="ARBA00022801"/>
    </source>
</evidence>
<comment type="subunit">
    <text evidence="8">Homodimer.</text>
</comment>
<dbReference type="Pfam" id="PF14622">
    <property type="entry name" value="Ribonucleas_3_3"/>
    <property type="match status" value="1"/>
</dbReference>
<proteinExistence type="inferred from homology"/>
<feature type="active site" evidence="8">
    <location>
        <position position="133"/>
    </location>
</feature>
<dbReference type="Gene3D" id="1.10.1520.10">
    <property type="entry name" value="Ribonuclease III domain"/>
    <property type="match status" value="1"/>
</dbReference>
<dbReference type="SUPFAM" id="SSF54768">
    <property type="entry name" value="dsRNA-binding domain-like"/>
    <property type="match status" value="1"/>
</dbReference>
<protein>
    <recommendedName>
        <fullName evidence="8">Ribonuclease 3</fullName>
        <ecNumber evidence="8">3.1.26.3</ecNumber>
    </recommendedName>
    <alternativeName>
        <fullName evidence="8">Ribonuclease III</fullName>
        <shortName evidence="8">RNase III</shortName>
    </alternativeName>
</protein>
<keyword evidence="8" id="KW-0963">Cytoplasm</keyword>
<dbReference type="PROSITE" id="PS50142">
    <property type="entry name" value="RNASE_3_2"/>
    <property type="match status" value="1"/>
</dbReference>
<evidence type="ECO:0000256" key="4">
    <source>
        <dbReference type="ARBA" id="ARBA00022722"/>
    </source>
</evidence>
<dbReference type="PROSITE" id="PS50137">
    <property type="entry name" value="DS_RBD"/>
    <property type="match status" value="1"/>
</dbReference>
<keyword evidence="3 8" id="KW-0507">mRNA processing</keyword>
<dbReference type="PANTHER" id="PTHR11207:SF0">
    <property type="entry name" value="RIBONUCLEASE 3"/>
    <property type="match status" value="1"/>
</dbReference>
<keyword evidence="8" id="KW-0699">rRNA-binding</keyword>
<evidence type="ECO:0000256" key="2">
    <source>
        <dbReference type="ARBA" id="ARBA00010183"/>
    </source>
</evidence>
<feature type="domain" description="DRBM" evidence="9">
    <location>
        <begin position="173"/>
        <end position="236"/>
    </location>
</feature>
<dbReference type="Pfam" id="PF00035">
    <property type="entry name" value="dsrm"/>
    <property type="match status" value="1"/>
</dbReference>
<feature type="domain" description="RNase III" evidence="10">
    <location>
        <begin position="20"/>
        <end position="144"/>
    </location>
</feature>
<evidence type="ECO:0000259" key="10">
    <source>
        <dbReference type="PROSITE" id="PS50142"/>
    </source>
</evidence>
<dbReference type="EC" id="3.1.26.3" evidence="8"/>